<dbReference type="EMBL" id="KV427673">
    <property type="protein sequence ID" value="KZT00957.1"/>
    <property type="molecule type" value="Genomic_DNA"/>
</dbReference>
<evidence type="ECO:0000259" key="3">
    <source>
        <dbReference type="Pfam" id="PF00248"/>
    </source>
</evidence>
<feature type="domain" description="NADP-dependent oxidoreductase" evidence="3">
    <location>
        <begin position="30"/>
        <end position="106"/>
    </location>
</feature>
<dbReference type="Proteomes" id="UP000076871">
    <property type="component" value="Unassembled WGS sequence"/>
</dbReference>
<dbReference type="Gene3D" id="3.20.20.100">
    <property type="entry name" value="NADP-dependent oxidoreductase domain"/>
    <property type="match status" value="1"/>
</dbReference>
<sequence length="295" mass="33121">MDWNAHRSRDGDSPTYIEGGKVGLYGKIAKYRALLPATRKLGVGIIAYSPLGRVAQDIRRQDVRQWLPRVSDKDFPKNLELVDKFRAAASSKYGGTPGQTALAWMLFSLIMQEPVTVSQQGQANDTCLFPDPYRRVLRQDGRKGDLRDLTCAANRGVTFWDTADTRRAKIFLATKSGSLDLITVAVDKTKPNRKSSCIEQQLENSLTRLFARTAMPIEEWKSQISVGMRDSRSKATLLDDYDRDDHRAICECTATYGLVATLMTIYQISVAALTSVAYRLYFSYMFSKGYKAVIS</sequence>
<dbReference type="GeneID" id="63828781"/>
<dbReference type="STRING" id="1314785.A0A165BFP4"/>
<keyword evidence="2" id="KW-0812">Transmembrane</keyword>
<dbReference type="GO" id="GO:0016491">
    <property type="term" value="F:oxidoreductase activity"/>
    <property type="evidence" value="ECO:0007669"/>
    <property type="project" value="UniProtKB-KW"/>
</dbReference>
<dbReference type="GO" id="GO:0005737">
    <property type="term" value="C:cytoplasm"/>
    <property type="evidence" value="ECO:0007669"/>
    <property type="project" value="TreeGrafter"/>
</dbReference>
<evidence type="ECO:0000256" key="1">
    <source>
        <dbReference type="ARBA" id="ARBA00023002"/>
    </source>
</evidence>
<evidence type="ECO:0000256" key="2">
    <source>
        <dbReference type="SAM" id="Phobius"/>
    </source>
</evidence>
<organism evidence="4 5">
    <name type="scientific">Laetiporus sulphureus 93-53</name>
    <dbReference type="NCBI Taxonomy" id="1314785"/>
    <lineage>
        <taxon>Eukaryota</taxon>
        <taxon>Fungi</taxon>
        <taxon>Dikarya</taxon>
        <taxon>Basidiomycota</taxon>
        <taxon>Agaricomycotina</taxon>
        <taxon>Agaricomycetes</taxon>
        <taxon>Polyporales</taxon>
        <taxon>Laetiporus</taxon>
    </lineage>
</organism>
<name>A0A165BFP4_9APHY</name>
<keyword evidence="2" id="KW-1133">Transmembrane helix</keyword>
<keyword evidence="5" id="KW-1185">Reference proteome</keyword>
<dbReference type="InterPro" id="IPR050791">
    <property type="entry name" value="Aldo-Keto_reductase"/>
</dbReference>
<protein>
    <recommendedName>
        <fullName evidence="3">NADP-dependent oxidoreductase domain-containing protein</fullName>
    </recommendedName>
</protein>
<keyword evidence="1" id="KW-0560">Oxidoreductase</keyword>
<dbReference type="RefSeq" id="XP_040758697.1">
    <property type="nucleotide sequence ID" value="XM_040911753.1"/>
</dbReference>
<proteinExistence type="predicted"/>
<dbReference type="SUPFAM" id="SSF51430">
    <property type="entry name" value="NAD(P)-linked oxidoreductase"/>
    <property type="match status" value="2"/>
</dbReference>
<feature type="transmembrane region" description="Helical" evidence="2">
    <location>
        <begin position="256"/>
        <end position="281"/>
    </location>
</feature>
<dbReference type="AlphaFoldDB" id="A0A165BFP4"/>
<dbReference type="InParanoid" id="A0A165BFP4"/>
<dbReference type="InterPro" id="IPR036812">
    <property type="entry name" value="NAD(P)_OxRdtase_dom_sf"/>
</dbReference>
<gene>
    <name evidence="4" type="ORF">LAESUDRAFT_752943</name>
</gene>
<dbReference type="PANTHER" id="PTHR43625">
    <property type="entry name" value="AFLATOXIN B1 ALDEHYDE REDUCTASE"/>
    <property type="match status" value="1"/>
</dbReference>
<evidence type="ECO:0000313" key="4">
    <source>
        <dbReference type="EMBL" id="KZT00957.1"/>
    </source>
</evidence>
<dbReference type="Pfam" id="PF00248">
    <property type="entry name" value="Aldo_ket_red"/>
    <property type="match status" value="1"/>
</dbReference>
<evidence type="ECO:0000313" key="5">
    <source>
        <dbReference type="Proteomes" id="UP000076871"/>
    </source>
</evidence>
<accession>A0A165BFP4</accession>
<dbReference type="PANTHER" id="PTHR43625:SF40">
    <property type="entry name" value="ALDO-KETO REDUCTASE YAKC [NADP(+)]"/>
    <property type="match status" value="1"/>
</dbReference>
<dbReference type="OrthoDB" id="37537at2759"/>
<reference evidence="4 5" key="1">
    <citation type="journal article" date="2016" name="Mol. Biol. Evol.">
        <title>Comparative Genomics of Early-Diverging Mushroom-Forming Fungi Provides Insights into the Origins of Lignocellulose Decay Capabilities.</title>
        <authorList>
            <person name="Nagy L.G."/>
            <person name="Riley R."/>
            <person name="Tritt A."/>
            <person name="Adam C."/>
            <person name="Daum C."/>
            <person name="Floudas D."/>
            <person name="Sun H."/>
            <person name="Yadav J.S."/>
            <person name="Pangilinan J."/>
            <person name="Larsson K.H."/>
            <person name="Matsuura K."/>
            <person name="Barry K."/>
            <person name="Labutti K."/>
            <person name="Kuo R."/>
            <person name="Ohm R.A."/>
            <person name="Bhattacharya S.S."/>
            <person name="Shirouzu T."/>
            <person name="Yoshinaga Y."/>
            <person name="Martin F.M."/>
            <person name="Grigoriev I.V."/>
            <person name="Hibbett D.S."/>
        </authorList>
    </citation>
    <scope>NUCLEOTIDE SEQUENCE [LARGE SCALE GENOMIC DNA]</scope>
    <source>
        <strain evidence="4 5">93-53</strain>
    </source>
</reference>
<dbReference type="InterPro" id="IPR023210">
    <property type="entry name" value="NADP_OxRdtase_dom"/>
</dbReference>
<keyword evidence="2" id="KW-0472">Membrane</keyword>